<comment type="caution">
    <text evidence="10">The sequence shown here is derived from an EMBL/GenBank/DDBJ whole genome shotgun (WGS) entry which is preliminary data.</text>
</comment>
<dbReference type="SUPFAM" id="SSF52743">
    <property type="entry name" value="Subtilisin-like"/>
    <property type="match status" value="1"/>
</dbReference>
<dbReference type="PROSITE" id="PS00138">
    <property type="entry name" value="SUBTILASE_SER"/>
    <property type="match status" value="1"/>
</dbReference>
<keyword evidence="7" id="KW-0472">Membrane</keyword>
<evidence type="ECO:0000313" key="10">
    <source>
        <dbReference type="EMBL" id="MBB4842894.1"/>
    </source>
</evidence>
<feature type="signal peptide" evidence="8">
    <location>
        <begin position="1"/>
        <end position="28"/>
    </location>
</feature>
<dbReference type="PANTHER" id="PTHR43806">
    <property type="entry name" value="PEPTIDASE S8"/>
    <property type="match status" value="1"/>
</dbReference>
<feature type="transmembrane region" description="Helical" evidence="7">
    <location>
        <begin position="747"/>
        <end position="766"/>
    </location>
</feature>
<dbReference type="RefSeq" id="WP_184297604.1">
    <property type="nucleotide sequence ID" value="NZ_JACHLP010000002.1"/>
</dbReference>
<dbReference type="EMBL" id="JACHLP010000002">
    <property type="protein sequence ID" value="MBB4842894.1"/>
    <property type="molecule type" value="Genomic_DNA"/>
</dbReference>
<dbReference type="InterPro" id="IPR000209">
    <property type="entry name" value="Peptidase_S8/S53_dom"/>
</dbReference>
<evidence type="ECO:0000313" key="11">
    <source>
        <dbReference type="Proteomes" id="UP000562027"/>
    </source>
</evidence>
<evidence type="ECO:0000256" key="3">
    <source>
        <dbReference type="ARBA" id="ARBA00022801"/>
    </source>
</evidence>
<dbReference type="PRINTS" id="PR00723">
    <property type="entry name" value="SUBTILISIN"/>
</dbReference>
<feature type="active site" description="Charge relay system" evidence="5">
    <location>
        <position position="481"/>
    </location>
</feature>
<organism evidence="10 11">
    <name type="scientific">Roseateles oligotrophus</name>
    <dbReference type="NCBI Taxonomy" id="1769250"/>
    <lineage>
        <taxon>Bacteria</taxon>
        <taxon>Pseudomonadati</taxon>
        <taxon>Pseudomonadota</taxon>
        <taxon>Betaproteobacteria</taxon>
        <taxon>Burkholderiales</taxon>
        <taxon>Sphaerotilaceae</taxon>
        <taxon>Roseateles</taxon>
    </lineage>
</organism>
<protein>
    <submittedName>
        <fullName evidence="10">Serine protease</fullName>
        <ecNumber evidence="10">3.4.21.-</ecNumber>
    </submittedName>
</protein>
<dbReference type="GO" id="GO:0006508">
    <property type="term" value="P:proteolysis"/>
    <property type="evidence" value="ECO:0007669"/>
    <property type="project" value="UniProtKB-KW"/>
</dbReference>
<evidence type="ECO:0000256" key="2">
    <source>
        <dbReference type="ARBA" id="ARBA00022670"/>
    </source>
</evidence>
<keyword evidence="4 5" id="KW-0720">Serine protease</keyword>
<keyword evidence="11" id="KW-1185">Reference proteome</keyword>
<sequence length="774" mass="76016">MKYLPLPSLRLSGLATVLALAAASASTAATTAAAVATAATAGPQEQARVIVRFKPAAASVRMRALSVRMDAASAKDVAQGRASALAQRSGLASLSTQGLRARLSLDERTHVITATGIGSAELARRLAADGEVELAVVDHLRRHTVVPNDALYVGNGGTPPSSGNGSANGQWYLKAPSASVPSSINAPAAWDITTGSASVVVAVLDTGVRFDHPDLAGQFISSSAFSTGKVGYDMVGLSYANALAAANDGNRNDDDPSDPGDWVSQADVDGGALGAECKADSIGNSSWHGTRVSGLIAAASNNAQGIAGVGWGVKLLPVRVLGKCGGYDSDIMAGMLWAAGIAVPGLPSNPNPAKVLNMSLGSPSASPCTGSGSGSYPGTIAQVQAKGVTVVVAAGNSEGLGVGVPGNCPGVITVAALRHVGSKVGFSSLGPEVSIAAPGGNCVNTTGACLYPMLSSTNSGTTSPVVGDSSYTNSVASVGTSFSAPIVSGTVALMLSVNPTMSPTQVLSTLKSTARPFVTTGGSAGIRQCSAPTATVQDECYCSTSTCGAGMLDAAAAVAAAKASNPAATPQSISFAAPAMQTVVASSLTLNATASSGLTVDFSASPSTVCTVSGNSLALWAPGTCSVAAQQIGNSTFVVANKVVQMIEISQGAQTISFPAIATQTLGTTPPALSATASSGLTVSYSSTSTSVCTVSGSTLTLLAVGNCSITATQAGNAAYAAASPAAQTFAVVAAAVTTTSSGGGGGGGAFGAVWVALLGLASFVLRRGASRIA</sequence>
<keyword evidence="7" id="KW-0812">Transmembrane</keyword>
<proteinExistence type="inferred from homology"/>
<accession>A0A840L330</accession>
<evidence type="ECO:0000256" key="5">
    <source>
        <dbReference type="PROSITE-ProRule" id="PRU01240"/>
    </source>
</evidence>
<keyword evidence="7" id="KW-1133">Transmembrane helix</keyword>
<dbReference type="AlphaFoldDB" id="A0A840L330"/>
<dbReference type="InterPro" id="IPR034176">
    <property type="entry name" value="Peptidases_S8_13"/>
</dbReference>
<keyword evidence="8" id="KW-0732">Signal</keyword>
<dbReference type="InterPro" id="IPR036852">
    <property type="entry name" value="Peptidase_S8/S53_dom_sf"/>
</dbReference>
<dbReference type="Gene3D" id="3.40.50.200">
    <property type="entry name" value="Peptidase S8/S53 domain"/>
    <property type="match status" value="1"/>
</dbReference>
<dbReference type="InterPro" id="IPR015500">
    <property type="entry name" value="Peptidase_S8_subtilisin-rel"/>
</dbReference>
<dbReference type="InterPro" id="IPR022398">
    <property type="entry name" value="Peptidase_S8_His-AS"/>
</dbReference>
<dbReference type="Proteomes" id="UP000562027">
    <property type="component" value="Unassembled WGS sequence"/>
</dbReference>
<dbReference type="GO" id="GO:0004252">
    <property type="term" value="F:serine-type endopeptidase activity"/>
    <property type="evidence" value="ECO:0007669"/>
    <property type="project" value="UniProtKB-UniRule"/>
</dbReference>
<keyword evidence="2 5" id="KW-0645">Protease</keyword>
<dbReference type="PANTHER" id="PTHR43806:SF11">
    <property type="entry name" value="CEREVISIN-RELATED"/>
    <property type="match status" value="1"/>
</dbReference>
<feature type="active site" description="Charge relay system" evidence="5">
    <location>
        <position position="205"/>
    </location>
</feature>
<evidence type="ECO:0000256" key="8">
    <source>
        <dbReference type="SAM" id="SignalP"/>
    </source>
</evidence>
<dbReference type="Pfam" id="PF00082">
    <property type="entry name" value="Peptidase_S8"/>
    <property type="match status" value="1"/>
</dbReference>
<evidence type="ECO:0000259" key="9">
    <source>
        <dbReference type="Pfam" id="PF00082"/>
    </source>
</evidence>
<comment type="similarity">
    <text evidence="1 5 6">Belongs to the peptidase S8 family.</text>
</comment>
<feature type="domain" description="Peptidase S8/S53" evidence="9">
    <location>
        <begin position="198"/>
        <end position="519"/>
    </location>
</feature>
<dbReference type="PROSITE" id="PS51892">
    <property type="entry name" value="SUBTILASE"/>
    <property type="match status" value="1"/>
</dbReference>
<evidence type="ECO:0000256" key="7">
    <source>
        <dbReference type="SAM" id="Phobius"/>
    </source>
</evidence>
<evidence type="ECO:0000256" key="1">
    <source>
        <dbReference type="ARBA" id="ARBA00011073"/>
    </source>
</evidence>
<dbReference type="CDD" id="cd07496">
    <property type="entry name" value="Peptidases_S8_13"/>
    <property type="match status" value="1"/>
</dbReference>
<feature type="chain" id="PRO_5032537279" evidence="8">
    <location>
        <begin position="29"/>
        <end position="774"/>
    </location>
</feature>
<evidence type="ECO:0000256" key="4">
    <source>
        <dbReference type="ARBA" id="ARBA00022825"/>
    </source>
</evidence>
<reference evidence="10 11" key="1">
    <citation type="submission" date="2020-08" db="EMBL/GenBank/DDBJ databases">
        <title>Functional genomics of gut bacteria from endangered species of beetles.</title>
        <authorList>
            <person name="Carlos-Shanley C."/>
        </authorList>
    </citation>
    <scope>NUCLEOTIDE SEQUENCE [LARGE SCALE GENOMIC DNA]</scope>
    <source>
        <strain evidence="10 11">S00239</strain>
    </source>
</reference>
<gene>
    <name evidence="10" type="ORF">HNP55_001409</name>
</gene>
<keyword evidence="3 5" id="KW-0378">Hydrolase</keyword>
<dbReference type="InterPro" id="IPR023828">
    <property type="entry name" value="Peptidase_S8_Ser-AS"/>
</dbReference>
<dbReference type="PROSITE" id="PS00137">
    <property type="entry name" value="SUBTILASE_HIS"/>
    <property type="match status" value="1"/>
</dbReference>
<dbReference type="InterPro" id="IPR050131">
    <property type="entry name" value="Peptidase_S8_subtilisin-like"/>
</dbReference>
<dbReference type="EC" id="3.4.21.-" evidence="10"/>
<dbReference type="InterPro" id="IPR023827">
    <property type="entry name" value="Peptidase_S8_Asp-AS"/>
</dbReference>
<feature type="active site" description="Charge relay system" evidence="5">
    <location>
        <position position="288"/>
    </location>
</feature>
<evidence type="ECO:0000256" key="6">
    <source>
        <dbReference type="RuleBase" id="RU003355"/>
    </source>
</evidence>
<name>A0A840L330_9BURK</name>
<dbReference type="PROSITE" id="PS00136">
    <property type="entry name" value="SUBTILASE_ASP"/>
    <property type="match status" value="1"/>
</dbReference>